<dbReference type="VEuPathDB" id="AmoebaDB:EIN_398770"/>
<protein>
    <submittedName>
        <fullName evidence="5">40S ribosomal protein S12, putative</fullName>
    </submittedName>
</protein>
<dbReference type="EMBL" id="KB206411">
    <property type="protein sequence ID" value="ELP91907.1"/>
    <property type="molecule type" value="Genomic_DNA"/>
</dbReference>
<keyword evidence="3" id="KW-0175">Coiled coil</keyword>
<evidence type="ECO:0000313" key="5">
    <source>
        <dbReference type="EMBL" id="ELP91907.1"/>
    </source>
</evidence>
<dbReference type="GO" id="GO:1990904">
    <property type="term" value="C:ribonucleoprotein complex"/>
    <property type="evidence" value="ECO:0007669"/>
    <property type="project" value="UniProtKB-KW"/>
</dbReference>
<evidence type="ECO:0000259" key="4">
    <source>
        <dbReference type="Pfam" id="PF01248"/>
    </source>
</evidence>
<dbReference type="InterPro" id="IPR029064">
    <property type="entry name" value="Ribosomal_eL30-like_sf"/>
</dbReference>
<evidence type="ECO:0000256" key="2">
    <source>
        <dbReference type="ARBA" id="ARBA00023274"/>
    </source>
</evidence>
<organism evidence="5 6">
    <name type="scientific">Entamoeba invadens IP1</name>
    <dbReference type="NCBI Taxonomy" id="370355"/>
    <lineage>
        <taxon>Eukaryota</taxon>
        <taxon>Amoebozoa</taxon>
        <taxon>Evosea</taxon>
        <taxon>Archamoebae</taxon>
        <taxon>Mastigamoebida</taxon>
        <taxon>Entamoebidae</taxon>
        <taxon>Entamoeba</taxon>
    </lineage>
</organism>
<keyword evidence="1 5" id="KW-0689">Ribosomal protein</keyword>
<feature type="domain" description="Ribosomal protein eL8/eL30/eS12/Gadd45" evidence="4">
    <location>
        <begin position="26"/>
        <end position="119"/>
    </location>
</feature>
<proteinExistence type="predicted"/>
<sequence>MSEENGEAQVAQEVEQVEELSQELKDIKEVLKQAKVQCTLIKGLKQSLKFIENDNALYAFIAEDLDEEDYKKLITALCKEKNIKIVKVPQKSQLAEWTSQAKVNAEGKVVRSTKCSCAVIGKRIRMSDELKRMQAKVQA</sequence>
<dbReference type="SUPFAM" id="SSF55315">
    <property type="entry name" value="L30e-like"/>
    <property type="match status" value="1"/>
</dbReference>
<dbReference type="OrthoDB" id="10249311at2759"/>
<evidence type="ECO:0000313" key="6">
    <source>
        <dbReference type="Proteomes" id="UP000014680"/>
    </source>
</evidence>
<dbReference type="OMA" id="RKAIVCF"/>
<evidence type="ECO:0000256" key="1">
    <source>
        <dbReference type="ARBA" id="ARBA00022980"/>
    </source>
</evidence>
<dbReference type="InterPro" id="IPR004038">
    <property type="entry name" value="Ribosomal_eL8/eL30/eS12/Gad45"/>
</dbReference>
<evidence type="ECO:0000256" key="3">
    <source>
        <dbReference type="SAM" id="Coils"/>
    </source>
</evidence>
<dbReference type="Proteomes" id="UP000014680">
    <property type="component" value="Unassembled WGS sequence"/>
</dbReference>
<keyword evidence="2" id="KW-0687">Ribonucleoprotein</keyword>
<dbReference type="Gene3D" id="3.30.1330.30">
    <property type="match status" value="1"/>
</dbReference>
<name>A0A0A1UA54_ENTIV</name>
<gene>
    <name evidence="5" type="ORF">EIN_398770</name>
</gene>
<dbReference type="AlphaFoldDB" id="A0A0A1UA54"/>
<dbReference type="GO" id="GO:0005840">
    <property type="term" value="C:ribosome"/>
    <property type="evidence" value="ECO:0007669"/>
    <property type="project" value="UniProtKB-KW"/>
</dbReference>
<accession>A0A0A1UA54</accession>
<dbReference type="RefSeq" id="XP_004258678.1">
    <property type="nucleotide sequence ID" value="XM_004258630.1"/>
</dbReference>
<keyword evidence="6" id="KW-1185">Reference proteome</keyword>
<dbReference type="GeneID" id="14890858"/>
<dbReference type="PANTHER" id="PTHR11843">
    <property type="entry name" value="40S RIBOSOMAL PROTEIN S12"/>
    <property type="match status" value="1"/>
</dbReference>
<dbReference type="KEGG" id="eiv:EIN_398770"/>
<reference evidence="5 6" key="1">
    <citation type="submission" date="2012-10" db="EMBL/GenBank/DDBJ databases">
        <authorList>
            <person name="Zafar N."/>
            <person name="Inman J."/>
            <person name="Hall N."/>
            <person name="Lorenzi H."/>
            <person name="Caler E."/>
        </authorList>
    </citation>
    <scope>NUCLEOTIDE SEQUENCE [LARGE SCALE GENOMIC DNA]</scope>
    <source>
        <strain evidence="5 6">IP1</strain>
    </source>
</reference>
<feature type="coiled-coil region" evidence="3">
    <location>
        <begin position="3"/>
        <end position="37"/>
    </location>
</feature>
<dbReference type="Pfam" id="PF01248">
    <property type="entry name" value="Ribosomal_L7Ae"/>
    <property type="match status" value="1"/>
</dbReference>